<dbReference type="InterPro" id="IPR011833">
    <property type="entry name" value="Glycg_phsphrylas"/>
</dbReference>
<comment type="catalytic activity">
    <reaction evidence="1 10">
        <text>[(1-&gt;4)-alpha-D-glucosyl](n) + phosphate = [(1-&gt;4)-alpha-D-glucosyl](n-1) + alpha-D-glucose 1-phosphate</text>
        <dbReference type="Rhea" id="RHEA:41732"/>
        <dbReference type="Rhea" id="RHEA-COMP:9584"/>
        <dbReference type="Rhea" id="RHEA-COMP:9586"/>
        <dbReference type="ChEBI" id="CHEBI:15444"/>
        <dbReference type="ChEBI" id="CHEBI:43474"/>
        <dbReference type="ChEBI" id="CHEBI:58601"/>
        <dbReference type="EC" id="2.4.1.1"/>
    </reaction>
</comment>
<keyword evidence="4 10" id="KW-0328">Glycosyltransferase</keyword>
<evidence type="ECO:0000256" key="10">
    <source>
        <dbReference type="RuleBase" id="RU000587"/>
    </source>
</evidence>
<proteinExistence type="inferred from homology"/>
<dbReference type="GO" id="GO:0005980">
    <property type="term" value="P:glycogen catabolic process"/>
    <property type="evidence" value="ECO:0007669"/>
    <property type="project" value="TreeGrafter"/>
</dbReference>
<evidence type="ECO:0000256" key="4">
    <source>
        <dbReference type="ARBA" id="ARBA00022676"/>
    </source>
</evidence>
<keyword evidence="5 10" id="KW-0808">Transferase</keyword>
<evidence type="ECO:0000256" key="2">
    <source>
        <dbReference type="ARBA" id="ARBA00001933"/>
    </source>
</evidence>
<evidence type="ECO:0000256" key="6">
    <source>
        <dbReference type="ARBA" id="ARBA00022898"/>
    </source>
</evidence>
<dbReference type="GO" id="GO:0030170">
    <property type="term" value="F:pyridoxal phosphate binding"/>
    <property type="evidence" value="ECO:0007669"/>
    <property type="project" value="InterPro"/>
</dbReference>
<dbReference type="GO" id="GO:0005737">
    <property type="term" value="C:cytoplasm"/>
    <property type="evidence" value="ECO:0007669"/>
    <property type="project" value="TreeGrafter"/>
</dbReference>
<evidence type="ECO:0000313" key="11">
    <source>
        <dbReference type="EMBL" id="HIZ18619.1"/>
    </source>
</evidence>
<keyword evidence="7 10" id="KW-0119">Carbohydrate metabolism</keyword>
<comment type="caution">
    <text evidence="11">The sequence shown here is derived from an EMBL/GenBank/DDBJ whole genome shotgun (WGS) entry which is preliminary data.</text>
</comment>
<dbReference type="PANTHER" id="PTHR11468:SF3">
    <property type="entry name" value="GLYCOGEN PHOSPHORYLASE, LIVER FORM"/>
    <property type="match status" value="1"/>
</dbReference>
<dbReference type="NCBIfam" id="TIGR02093">
    <property type="entry name" value="P_ylase"/>
    <property type="match status" value="1"/>
</dbReference>
<comment type="similarity">
    <text evidence="3 10">Belongs to the glycogen phosphorylase family.</text>
</comment>
<protein>
    <recommendedName>
        <fullName evidence="10">Alpha-1,4 glucan phosphorylase</fullName>
        <ecNumber evidence="10">2.4.1.1</ecNumber>
    </recommendedName>
</protein>
<dbReference type="Proteomes" id="UP000824029">
    <property type="component" value="Unassembled WGS sequence"/>
</dbReference>
<sequence length="816" mass="92453">MQGVVLTDNTKIFENEQDFVEQYREACLTRYGTPFEELADHERYFALAELIANKGRAIFPESHPKGAKKVYYFSLEFLLGPMLDNYLINFGVRDMVASGIESMGASLEGLCRQEVDPGLGNGGLGRLAACFLDSMAHEGMAGYGNGMRYRYGLFRQYIEGGRQVERTDNWLANGFPWETRKDGSSVLVRFGGQVVRHEEDGKFWFTQEGGEVVRAVPYDVPIIGYGGKVVNKLRLWSAEPYTEDFDLDAFNAGDYARANKFRSDVEAISTILYPNDAGEHGRMLRLKQEYLFVSAGLQTILRTYEREFGPDWEHLGEHVCIHTNDTHPAMCGPELMRLLVDEKGVDFDLAYKVAKETISFTNHTVMPEALEKWPINTFRNLLPRLYMFIEEVDRRYRESLANHLSPNEGNWTNVLQNTAILWDGQVRMANLSIIFSHSINGVSALHTQILKDSVFHEFYEMMPHRFNNKTNGVTHRRFLAEANPSYAKLITEAIGDGWMDDAMELEKLIPFEQDASFLDGMELAKKADKERLAAYVKETSGVDLDTNMVFDVQVKRFHAYKRQLLNVFKVLDVYNRILTDPSHNPRPTAFIFSGKAAQSYTFAKEVIRLINSVADVINNDERVSGKIKVAFVPNFAVSNAQLIYSAAEISEQISVAGAEASGTSNMKLMMNAAITLGTLDGANIEISELVGPENIKIFGLHADEVDALRASGRYYAWDMYNGDRDRLGRIVDMLTDGSLARLSGNFESIHDYLMVDNDPDLVLRDFHSYVQAFDELTGAYGDRHAWNRSALHNTAKAGYFSSDRTIREYMRDIWHI</sequence>
<dbReference type="InterPro" id="IPR035090">
    <property type="entry name" value="Pyridoxal_P_attach_site"/>
</dbReference>
<comment type="function">
    <text evidence="8">Phosphorylase is an important allosteric enzyme in carbohydrate metabolism. Enzymes from different sources differ in their regulatory mechanisms and in their natural substrates. However, all known phosphorylases share catalytic and structural properties.</text>
</comment>
<dbReference type="PROSITE" id="PS00102">
    <property type="entry name" value="PHOSPHORYLASE"/>
    <property type="match status" value="1"/>
</dbReference>
<comment type="function">
    <text evidence="10">Allosteric enzyme that catalyzes the rate-limiting step in glycogen catabolism, the phosphorolytic cleavage of glycogen to produce glucose-1-phosphate, and plays a central role in maintaining cellular and organismal glucose homeostasis.</text>
</comment>
<gene>
    <name evidence="11" type="primary">glgP</name>
    <name evidence="11" type="ORF">IAA22_05880</name>
</gene>
<evidence type="ECO:0000256" key="8">
    <source>
        <dbReference type="ARBA" id="ARBA00025174"/>
    </source>
</evidence>
<evidence type="ECO:0000313" key="12">
    <source>
        <dbReference type="Proteomes" id="UP000824029"/>
    </source>
</evidence>
<reference evidence="11" key="1">
    <citation type="journal article" date="2021" name="PeerJ">
        <title>Extensive microbial diversity within the chicken gut microbiome revealed by metagenomics and culture.</title>
        <authorList>
            <person name="Gilroy R."/>
            <person name="Ravi A."/>
            <person name="Getino M."/>
            <person name="Pursley I."/>
            <person name="Horton D.L."/>
            <person name="Alikhan N.F."/>
            <person name="Baker D."/>
            <person name="Gharbi K."/>
            <person name="Hall N."/>
            <person name="Watson M."/>
            <person name="Adriaenssens E.M."/>
            <person name="Foster-Nyarko E."/>
            <person name="Jarju S."/>
            <person name="Secka A."/>
            <person name="Antonio M."/>
            <person name="Oren A."/>
            <person name="Chaudhuri R.R."/>
            <person name="La Ragione R."/>
            <person name="Hildebrand F."/>
            <person name="Pallen M.J."/>
        </authorList>
    </citation>
    <scope>NUCLEOTIDE SEQUENCE</scope>
    <source>
        <strain evidence="11">ChiHecolR3B27-1887</strain>
    </source>
</reference>
<dbReference type="InterPro" id="IPR000811">
    <property type="entry name" value="Glyco_trans_35"/>
</dbReference>
<feature type="modified residue" description="N6-(pyridoxal phosphate)lysine" evidence="9">
    <location>
        <position position="667"/>
    </location>
</feature>
<dbReference type="PANTHER" id="PTHR11468">
    <property type="entry name" value="GLYCOGEN PHOSPHORYLASE"/>
    <property type="match status" value="1"/>
</dbReference>
<keyword evidence="6 9" id="KW-0663">Pyridoxal phosphate</keyword>
<dbReference type="EC" id="2.4.1.1" evidence="10"/>
<evidence type="ECO:0000256" key="7">
    <source>
        <dbReference type="ARBA" id="ARBA00023277"/>
    </source>
</evidence>
<evidence type="ECO:0000256" key="1">
    <source>
        <dbReference type="ARBA" id="ARBA00001275"/>
    </source>
</evidence>
<dbReference type="FunFam" id="3.40.50.2000:FF:000807">
    <property type="entry name" value="Alpha-glucan phosphorylase 2, cytosolic"/>
    <property type="match status" value="1"/>
</dbReference>
<evidence type="ECO:0000256" key="5">
    <source>
        <dbReference type="ARBA" id="ARBA00022679"/>
    </source>
</evidence>
<accession>A0A9D2DKX3</accession>
<dbReference type="Pfam" id="PF00343">
    <property type="entry name" value="Phosphorylase"/>
    <property type="match status" value="1"/>
</dbReference>
<dbReference type="GO" id="GO:0008184">
    <property type="term" value="F:glycogen phosphorylase activity"/>
    <property type="evidence" value="ECO:0007669"/>
    <property type="project" value="InterPro"/>
</dbReference>
<dbReference type="SUPFAM" id="SSF53756">
    <property type="entry name" value="UDP-Glycosyltransferase/glycogen phosphorylase"/>
    <property type="match status" value="1"/>
</dbReference>
<reference evidence="11" key="2">
    <citation type="submission" date="2021-04" db="EMBL/GenBank/DDBJ databases">
        <authorList>
            <person name="Gilroy R."/>
        </authorList>
    </citation>
    <scope>NUCLEOTIDE SEQUENCE</scope>
    <source>
        <strain evidence="11">ChiHecolR3B27-1887</strain>
    </source>
</reference>
<organism evidence="11 12">
    <name type="scientific">Candidatus Olsenella stercoravium</name>
    <dbReference type="NCBI Taxonomy" id="2838713"/>
    <lineage>
        <taxon>Bacteria</taxon>
        <taxon>Bacillati</taxon>
        <taxon>Actinomycetota</taxon>
        <taxon>Coriobacteriia</taxon>
        <taxon>Coriobacteriales</taxon>
        <taxon>Atopobiaceae</taxon>
        <taxon>Olsenella</taxon>
    </lineage>
</organism>
<evidence type="ECO:0000256" key="9">
    <source>
        <dbReference type="PIRSR" id="PIRSR000460-1"/>
    </source>
</evidence>
<dbReference type="AlphaFoldDB" id="A0A9D2DKX3"/>
<dbReference type="PIRSF" id="PIRSF000460">
    <property type="entry name" value="Pprylas_GlgP"/>
    <property type="match status" value="1"/>
</dbReference>
<evidence type="ECO:0000256" key="3">
    <source>
        <dbReference type="ARBA" id="ARBA00006047"/>
    </source>
</evidence>
<name>A0A9D2DKX3_9ACTN</name>
<dbReference type="EMBL" id="DXBZ01000113">
    <property type="protein sequence ID" value="HIZ18619.1"/>
    <property type="molecule type" value="Genomic_DNA"/>
</dbReference>
<dbReference type="Gene3D" id="3.40.50.2000">
    <property type="entry name" value="Glycogen Phosphorylase B"/>
    <property type="match status" value="2"/>
</dbReference>
<comment type="cofactor">
    <cofactor evidence="2 10">
        <name>pyridoxal 5'-phosphate</name>
        <dbReference type="ChEBI" id="CHEBI:597326"/>
    </cofactor>
</comment>